<dbReference type="RefSeq" id="WP_345560676.1">
    <property type="nucleotide sequence ID" value="NZ_BAABDQ010000003.1"/>
</dbReference>
<proteinExistence type="predicted"/>
<evidence type="ECO:0000313" key="2">
    <source>
        <dbReference type="EMBL" id="GAA3541044.1"/>
    </source>
</evidence>
<comment type="caution">
    <text evidence="2">The sequence shown here is derived from an EMBL/GenBank/DDBJ whole genome shotgun (WGS) entry which is preliminary data.</text>
</comment>
<name>A0ABP6VVF0_9ACTN</name>
<sequence>MSDIGPQSPDVPVAERPVVTSPGDPDVYLDVPMVKVEEIDLEVQDLRAKVSLQAEVLDLLRLNVGADVGLGRVSLTIKGVEAQALLKVRLDNVAHIIDRVLQTIDDNPQILDNLTRSVGTAVENIGTGAGYAVRDVGAGAGTAVRDVGAGAGTAVRDVGAGAGTAVRDVGAGVHEVGAGAGTAVRDVGTSTAGTIRDVGPGAGQVVRDTGAGATGIVRDTGTSATGIVRDTGTTAARTAAGQFVPRAGNDAYGVPPTGVSAPQRVATENGTGEDREPENDEDDHPADQPEPDRNADEQPPDAEEADPDADGQKRRHERGRNGHERDRTEAEPSAAALAGALARTSIRAGREWLQHVTDAAGGVIKSKSKDK</sequence>
<evidence type="ECO:0000256" key="1">
    <source>
        <dbReference type="SAM" id="MobiDB-lite"/>
    </source>
</evidence>
<keyword evidence="3" id="KW-1185">Reference proteome</keyword>
<feature type="compositionally biased region" description="Acidic residues" evidence="1">
    <location>
        <begin position="298"/>
        <end position="309"/>
    </location>
</feature>
<gene>
    <name evidence="2" type="ORF">GCM10022419_021480</name>
</gene>
<evidence type="ECO:0000313" key="3">
    <source>
        <dbReference type="Proteomes" id="UP001500630"/>
    </source>
</evidence>
<dbReference type="EMBL" id="BAABDQ010000003">
    <property type="protein sequence ID" value="GAA3541044.1"/>
    <property type="molecule type" value="Genomic_DNA"/>
</dbReference>
<protein>
    <submittedName>
        <fullName evidence="2">Uncharacterized protein</fullName>
    </submittedName>
</protein>
<dbReference type="Proteomes" id="UP001500630">
    <property type="component" value="Unassembled WGS sequence"/>
</dbReference>
<feature type="compositionally biased region" description="Basic and acidic residues" evidence="1">
    <location>
        <begin position="285"/>
        <end position="296"/>
    </location>
</feature>
<accession>A0ABP6VVF0</accession>
<feature type="compositionally biased region" description="Acidic residues" evidence="1">
    <location>
        <begin position="275"/>
        <end position="284"/>
    </location>
</feature>
<organism evidence="2 3">
    <name type="scientific">Nonomuraea rosea</name>
    <dbReference type="NCBI Taxonomy" id="638574"/>
    <lineage>
        <taxon>Bacteria</taxon>
        <taxon>Bacillati</taxon>
        <taxon>Actinomycetota</taxon>
        <taxon>Actinomycetes</taxon>
        <taxon>Streptosporangiales</taxon>
        <taxon>Streptosporangiaceae</taxon>
        <taxon>Nonomuraea</taxon>
    </lineage>
</organism>
<feature type="compositionally biased region" description="Basic and acidic residues" evidence="1">
    <location>
        <begin position="319"/>
        <end position="330"/>
    </location>
</feature>
<reference evidence="3" key="1">
    <citation type="journal article" date="2019" name="Int. J. Syst. Evol. Microbiol.">
        <title>The Global Catalogue of Microorganisms (GCM) 10K type strain sequencing project: providing services to taxonomists for standard genome sequencing and annotation.</title>
        <authorList>
            <consortium name="The Broad Institute Genomics Platform"/>
            <consortium name="The Broad Institute Genome Sequencing Center for Infectious Disease"/>
            <person name="Wu L."/>
            <person name="Ma J."/>
        </authorList>
    </citation>
    <scope>NUCLEOTIDE SEQUENCE [LARGE SCALE GENOMIC DNA]</scope>
    <source>
        <strain evidence="3">JCM 17326</strain>
    </source>
</reference>
<feature type="region of interest" description="Disordered" evidence="1">
    <location>
        <begin position="239"/>
        <end position="337"/>
    </location>
</feature>